<evidence type="ECO:0000313" key="1">
    <source>
        <dbReference type="EMBL" id="AKQ66080.1"/>
    </source>
</evidence>
<proteinExistence type="predicted"/>
<accession>A0A0H4WXL6</accession>
<dbReference type="EMBL" id="CP012109">
    <property type="protein sequence ID" value="AKQ66080.1"/>
    <property type="molecule type" value="Genomic_DNA"/>
</dbReference>
<dbReference type="AlphaFoldDB" id="A0A0H4WXL6"/>
<dbReference type="STRING" id="1297742.A176_002992"/>
<protein>
    <submittedName>
        <fullName evidence="1">Uncharacterized protein</fullName>
    </submittedName>
</protein>
<dbReference type="KEGG" id="mym:A176_002992"/>
<dbReference type="Proteomes" id="UP000009026">
    <property type="component" value="Chromosome"/>
</dbReference>
<name>A0A0H4WXL6_9BACT</name>
<sequence>MLGVRLIQAVPAGAECRLRHQGSPYPTTRVVINAVSQHANALRWLA</sequence>
<reference evidence="1 2" key="1">
    <citation type="journal article" date="2016" name="PLoS ONE">
        <title>Complete Genome Sequence and Comparative Genomics of a Novel Myxobacterium Myxococcus hansupus.</title>
        <authorList>
            <person name="Sharma G."/>
            <person name="Narwani T."/>
            <person name="Subramanian S."/>
        </authorList>
    </citation>
    <scope>NUCLEOTIDE SEQUENCE [LARGE SCALE GENOMIC DNA]</scope>
    <source>
        <strain evidence="2">mixupus</strain>
    </source>
</reference>
<organism evidence="1 2">
    <name type="scientific">Pseudomyxococcus hansupus</name>
    <dbReference type="NCBI Taxonomy" id="1297742"/>
    <lineage>
        <taxon>Bacteria</taxon>
        <taxon>Pseudomonadati</taxon>
        <taxon>Myxococcota</taxon>
        <taxon>Myxococcia</taxon>
        <taxon>Myxococcales</taxon>
        <taxon>Cystobacterineae</taxon>
        <taxon>Myxococcaceae</taxon>
        <taxon>Pseudomyxococcus</taxon>
    </lineage>
</organism>
<evidence type="ECO:0000313" key="2">
    <source>
        <dbReference type="Proteomes" id="UP000009026"/>
    </source>
</evidence>
<gene>
    <name evidence="1" type="ORF">A176_002992</name>
</gene>
<keyword evidence="2" id="KW-1185">Reference proteome</keyword>